<dbReference type="PROSITE" id="PS51257">
    <property type="entry name" value="PROKAR_LIPOPROTEIN"/>
    <property type="match status" value="1"/>
</dbReference>
<dbReference type="Gene3D" id="3.40.190.10">
    <property type="entry name" value="Periplasmic binding protein-like II"/>
    <property type="match status" value="2"/>
</dbReference>
<dbReference type="AlphaFoldDB" id="A0A3T1CZV7"/>
<dbReference type="RefSeq" id="WP_130605222.1">
    <property type="nucleotide sequence ID" value="NZ_AP019400.1"/>
</dbReference>
<dbReference type="Pfam" id="PF01547">
    <property type="entry name" value="SBP_bac_1"/>
    <property type="match status" value="1"/>
</dbReference>
<evidence type="ECO:0008006" key="3">
    <source>
        <dbReference type="Google" id="ProtNLM"/>
    </source>
</evidence>
<sequence length="423" mass="45826">MKKMIIGLMLVALVVAIAGCSGSSSSSKRDTTLRIAMVSPGEGIIKVWEQIKSKYEDAHPNIKVELNYQEDAIYQSVGLPNLLTGANAPDIYFEWAGERLKTRIESGYAADLTEALKQDGLKNSFEPGDFKGMELEGKTYMIPTASDVSNIIWYNKKIFTDLGIQPPQTWEQFIAVCEKIKAANITPIASGNKELWPGGNWISHLISRVVGEEAYSAALQLEQPFNSPDFVTAFGYVKQMWDSQYINNSVNAISDDEGDVLFFNGQAAMHPIGSWLVSSALESAPELELGYFNLPSMPNGKGDQTSVLGVQNGFVINQKSKLFQEAVDFMALYSSPESSELLAKAGAIPIAKGGVDAEKTDALSLSLIDMMKKSTMLVSPPDTGYNIEVAAAFNMAISQVLGGVRTPGAALAELDNTIAPLKK</sequence>
<dbReference type="Proteomes" id="UP000289856">
    <property type="component" value="Chromosome"/>
</dbReference>
<evidence type="ECO:0000313" key="1">
    <source>
        <dbReference type="EMBL" id="BBI31382.1"/>
    </source>
</evidence>
<dbReference type="InterPro" id="IPR006059">
    <property type="entry name" value="SBP"/>
</dbReference>
<dbReference type="PANTHER" id="PTHR43649">
    <property type="entry name" value="ARABINOSE-BINDING PROTEIN-RELATED"/>
    <property type="match status" value="1"/>
</dbReference>
<reference evidence="1 2" key="1">
    <citation type="submission" date="2019-01" db="EMBL/GenBank/DDBJ databases">
        <title>Complete genome sequence of Cohnella hallensis HS21 isolated from Korean fir (Abies koreana) rhizospheric soil.</title>
        <authorList>
            <person name="Jiang L."/>
            <person name="Kang S.W."/>
            <person name="Kim S."/>
            <person name="Jung J."/>
            <person name="Kim C.Y."/>
            <person name="Kim D.H."/>
            <person name="Kim S.W."/>
            <person name="Lee J."/>
        </authorList>
    </citation>
    <scope>NUCLEOTIDE SEQUENCE [LARGE SCALE GENOMIC DNA]</scope>
    <source>
        <strain evidence="1 2">HS21</strain>
    </source>
</reference>
<dbReference type="InterPro" id="IPR050490">
    <property type="entry name" value="Bact_solute-bd_prot1"/>
</dbReference>
<proteinExistence type="predicted"/>
<evidence type="ECO:0000313" key="2">
    <source>
        <dbReference type="Proteomes" id="UP000289856"/>
    </source>
</evidence>
<organism evidence="1 2">
    <name type="scientific">Cohnella abietis</name>
    <dbReference type="NCBI Taxonomy" id="2507935"/>
    <lineage>
        <taxon>Bacteria</taxon>
        <taxon>Bacillati</taxon>
        <taxon>Bacillota</taxon>
        <taxon>Bacilli</taxon>
        <taxon>Bacillales</taxon>
        <taxon>Paenibacillaceae</taxon>
        <taxon>Cohnella</taxon>
    </lineage>
</organism>
<name>A0A3T1CZV7_9BACL</name>
<protein>
    <recommendedName>
        <fullName evidence="3">Sugar ABC transporter substrate-binding protein</fullName>
    </recommendedName>
</protein>
<dbReference type="OrthoDB" id="9798191at2"/>
<accession>A0A3T1CZV7</accession>
<dbReference type="SUPFAM" id="SSF53850">
    <property type="entry name" value="Periplasmic binding protein-like II"/>
    <property type="match status" value="1"/>
</dbReference>
<dbReference type="EMBL" id="AP019400">
    <property type="protein sequence ID" value="BBI31382.1"/>
    <property type="molecule type" value="Genomic_DNA"/>
</dbReference>
<gene>
    <name evidence="1" type="ORF">KCTCHS21_07810</name>
</gene>
<dbReference type="KEGG" id="cohn:KCTCHS21_07810"/>
<keyword evidence="2" id="KW-1185">Reference proteome</keyword>